<dbReference type="OrthoDB" id="7395290at2"/>
<reference evidence="1 2" key="1">
    <citation type="submission" date="2016-10" db="EMBL/GenBank/DDBJ databases">
        <authorList>
            <person name="de Groot N.N."/>
        </authorList>
    </citation>
    <scope>NUCLEOTIDE SEQUENCE [LARGE SCALE GENOMIC DNA]</scope>
    <source>
        <strain evidence="1 2">S5-249</strain>
    </source>
</reference>
<keyword evidence="2" id="KW-1185">Reference proteome</keyword>
<dbReference type="AlphaFoldDB" id="A0A1I6M815"/>
<dbReference type="EMBL" id="FOZG01000003">
    <property type="protein sequence ID" value="SFS11817.1"/>
    <property type="molecule type" value="Genomic_DNA"/>
</dbReference>
<sequence>MLHFGRKLFGRKGVADHPAPDAAAPPTRLRSFLRPSETEAPQPGTMTFDRLLGELTRSTRDGQVGAYAFKTPLEQLSPSERMEVIVSLADEMAELKGYVVGSPSDRASQMEYCYATCLKSEIVADKEHLGSLITCLVGSDRYHRSYRQEEFGALMALMRQAVKAGGFLTSDDCASLAAFATTLRTAAEKERGKPDKKALIARAEAIEKFAGVEVSATSLLLERCEPAETGRTLGPCPEHYLFWCRLLAATAHGVAAIAEDVKSKRRVAWMSDPTAFAERFPAAGPLTPRFRQWEDPALAEDARNFARLRRMLRDKRNGLVAPADFLALPGKRPLVEPMFRFDWRTPNLPALDRLGDLEDPQQTALLEQLISARNAPRPTAKWLKQIVAAAEAVGMSAVEARLHDWLALFHTPVTSPTILADALNIDEMDRGVAHLNALLPHWPVEIGEDGIDAAGHALAVELASGNPSALPTPLTLELFAYNDDYWEGRSPTRGRLKLIVPKDPRDRWSSPSIFSWQAVSIENEQPLRGALWLVARMPDRARAIDAIERTALSAACRLHLGDNSHRSKVVANAAIATLIDMGGADVQPAILRLSRAIPDRTINPPLIKALNG</sequence>
<gene>
    <name evidence="1" type="ORF">SAMN05192580_3640</name>
</gene>
<dbReference type="RefSeq" id="WP_093316815.1">
    <property type="nucleotide sequence ID" value="NZ_FOZG01000003.1"/>
</dbReference>
<accession>A0A1I6M815</accession>
<evidence type="ECO:0000313" key="1">
    <source>
        <dbReference type="EMBL" id="SFS11817.1"/>
    </source>
</evidence>
<name>A0A1I6M815_9SPHN</name>
<proteinExistence type="predicted"/>
<dbReference type="Proteomes" id="UP000198824">
    <property type="component" value="Unassembled WGS sequence"/>
</dbReference>
<protein>
    <submittedName>
        <fullName evidence="1">Uncharacterized protein</fullName>
    </submittedName>
</protein>
<evidence type="ECO:0000313" key="2">
    <source>
        <dbReference type="Proteomes" id="UP000198824"/>
    </source>
</evidence>
<organism evidence="1 2">
    <name type="scientific">Sphingomonas jatrophae</name>
    <dbReference type="NCBI Taxonomy" id="1166337"/>
    <lineage>
        <taxon>Bacteria</taxon>
        <taxon>Pseudomonadati</taxon>
        <taxon>Pseudomonadota</taxon>
        <taxon>Alphaproteobacteria</taxon>
        <taxon>Sphingomonadales</taxon>
        <taxon>Sphingomonadaceae</taxon>
        <taxon>Sphingomonas</taxon>
    </lineage>
</organism>
<dbReference type="STRING" id="1166337.SAMN05192580_3640"/>